<comment type="caution">
    <text evidence="4">The sequence shown here is derived from an EMBL/GenBank/DDBJ whole genome shotgun (WGS) entry which is preliminary data.</text>
</comment>
<evidence type="ECO:0000256" key="1">
    <source>
        <dbReference type="ARBA" id="ARBA00007274"/>
    </source>
</evidence>
<gene>
    <name evidence="4" type="ORF">BCR32DRAFT_330734</name>
</gene>
<comment type="similarity">
    <text evidence="1">Belongs to the transferase hexapeptide repeat family.</text>
</comment>
<dbReference type="CDD" id="cd03357">
    <property type="entry name" value="LbH_MAT_GAT"/>
    <property type="match status" value="1"/>
</dbReference>
<accession>A0A1Y1VSK9</accession>
<dbReference type="EMBL" id="MCFG01000566">
    <property type="protein sequence ID" value="ORX63996.1"/>
    <property type="molecule type" value="Genomic_DNA"/>
</dbReference>
<reference evidence="4 5" key="2">
    <citation type="submission" date="2016-08" db="EMBL/GenBank/DDBJ databases">
        <title>Pervasive Adenine N6-methylation of Active Genes in Fungi.</title>
        <authorList>
            <consortium name="DOE Joint Genome Institute"/>
            <person name="Mondo S.J."/>
            <person name="Dannebaum R.O."/>
            <person name="Kuo R.C."/>
            <person name="Labutti K."/>
            <person name="Haridas S."/>
            <person name="Kuo A."/>
            <person name="Salamov A."/>
            <person name="Ahrendt S.R."/>
            <person name="Lipzen A."/>
            <person name="Sullivan W."/>
            <person name="Andreopoulos W.B."/>
            <person name="Clum A."/>
            <person name="Lindquist E."/>
            <person name="Daum C."/>
            <person name="Ramamoorthy G.K."/>
            <person name="Gryganskyi A."/>
            <person name="Culley D."/>
            <person name="Magnuson J.K."/>
            <person name="James T.Y."/>
            <person name="O'Malley M.A."/>
            <person name="Stajich J.E."/>
            <person name="Spatafora J.W."/>
            <person name="Visel A."/>
            <person name="Grigoriev I.V."/>
        </authorList>
    </citation>
    <scope>NUCLEOTIDE SEQUENCE [LARGE SCALE GENOMIC DNA]</scope>
    <source>
        <strain evidence="4 5">S4</strain>
    </source>
</reference>
<feature type="domain" description="Maltose/galactoside acetyltransferase" evidence="3">
    <location>
        <begin position="5"/>
        <end position="59"/>
    </location>
</feature>
<dbReference type="PANTHER" id="PTHR23416:SF23">
    <property type="entry name" value="ACETYLTRANSFERASE C18B11.09C-RELATED"/>
    <property type="match status" value="1"/>
</dbReference>
<dbReference type="SMART" id="SM01266">
    <property type="entry name" value="Mac"/>
    <property type="match status" value="1"/>
</dbReference>
<dbReference type="Pfam" id="PF12464">
    <property type="entry name" value="Mac"/>
    <property type="match status" value="1"/>
</dbReference>
<keyword evidence="2 4" id="KW-0808">Transferase</keyword>
<proteinExistence type="inferred from homology"/>
<evidence type="ECO:0000313" key="4">
    <source>
        <dbReference type="EMBL" id="ORX63996.1"/>
    </source>
</evidence>
<name>A0A1Y1VSK9_9FUNG</name>
<evidence type="ECO:0000259" key="3">
    <source>
        <dbReference type="SMART" id="SM01266"/>
    </source>
</evidence>
<reference evidence="4 5" key="1">
    <citation type="submission" date="2016-08" db="EMBL/GenBank/DDBJ databases">
        <title>A Parts List for Fungal Cellulosomes Revealed by Comparative Genomics.</title>
        <authorList>
            <consortium name="DOE Joint Genome Institute"/>
            <person name="Haitjema C.H."/>
            <person name="Gilmore S.P."/>
            <person name="Henske J.K."/>
            <person name="Solomon K.V."/>
            <person name="De Groot R."/>
            <person name="Kuo A."/>
            <person name="Mondo S.J."/>
            <person name="Salamov A.A."/>
            <person name="Labutti K."/>
            <person name="Zhao Z."/>
            <person name="Chiniquy J."/>
            <person name="Barry K."/>
            <person name="Brewer H.M."/>
            <person name="Purvine S.O."/>
            <person name="Wright A.T."/>
            <person name="Boxma B."/>
            <person name="Van Alen T."/>
            <person name="Hackstein J.H."/>
            <person name="Baker S.E."/>
            <person name="Grigoriev I.V."/>
            <person name="O'Malley M.A."/>
        </authorList>
    </citation>
    <scope>NUCLEOTIDE SEQUENCE [LARGE SCALE GENOMIC DNA]</scope>
    <source>
        <strain evidence="4 5">S4</strain>
    </source>
</reference>
<dbReference type="PANTHER" id="PTHR23416">
    <property type="entry name" value="SIALIC ACID SYNTHASE-RELATED"/>
    <property type="match status" value="1"/>
</dbReference>
<dbReference type="Pfam" id="PF14602">
    <property type="entry name" value="Hexapep_2"/>
    <property type="match status" value="1"/>
</dbReference>
<dbReference type="OrthoDB" id="25818at2759"/>
<evidence type="ECO:0000256" key="2">
    <source>
        <dbReference type="ARBA" id="ARBA00022679"/>
    </source>
</evidence>
<dbReference type="GO" id="GO:0008374">
    <property type="term" value="F:O-acyltransferase activity"/>
    <property type="evidence" value="ECO:0007669"/>
    <property type="project" value="TreeGrafter"/>
</dbReference>
<feature type="non-terminal residue" evidence="4">
    <location>
        <position position="173"/>
    </location>
</feature>
<dbReference type="STRING" id="1754192.A0A1Y1VSK9"/>
<dbReference type="AlphaFoldDB" id="A0A1Y1VSK9"/>
<protein>
    <submittedName>
        <fullName evidence="4">Transferase hexapeptide repeat-containing protein</fullName>
    </submittedName>
</protein>
<dbReference type="InterPro" id="IPR051159">
    <property type="entry name" value="Hexapeptide_acetyltransf"/>
</dbReference>
<dbReference type="Gene3D" id="2.160.10.10">
    <property type="entry name" value="Hexapeptide repeat proteins"/>
    <property type="match status" value="1"/>
</dbReference>
<dbReference type="SUPFAM" id="SSF51161">
    <property type="entry name" value="Trimeric LpxA-like enzymes"/>
    <property type="match status" value="1"/>
</dbReference>
<dbReference type="InterPro" id="IPR001451">
    <property type="entry name" value="Hexapep"/>
</dbReference>
<organism evidence="4 5">
    <name type="scientific">Anaeromyces robustus</name>
    <dbReference type="NCBI Taxonomy" id="1754192"/>
    <lineage>
        <taxon>Eukaryota</taxon>
        <taxon>Fungi</taxon>
        <taxon>Fungi incertae sedis</taxon>
        <taxon>Chytridiomycota</taxon>
        <taxon>Chytridiomycota incertae sedis</taxon>
        <taxon>Neocallimastigomycetes</taxon>
        <taxon>Neocallimastigales</taxon>
        <taxon>Neocallimastigaceae</taxon>
        <taxon>Anaeromyces</taxon>
    </lineage>
</organism>
<keyword evidence="5" id="KW-1185">Reference proteome</keyword>
<dbReference type="GO" id="GO:0016407">
    <property type="term" value="F:acetyltransferase activity"/>
    <property type="evidence" value="ECO:0007669"/>
    <property type="project" value="InterPro"/>
</dbReference>
<evidence type="ECO:0000313" key="5">
    <source>
        <dbReference type="Proteomes" id="UP000193944"/>
    </source>
</evidence>
<sequence length="173" mass="19402">MATEKEKMLAGELYDSGDKQLVQERLECRKVLKKFNDAEPEEVEKRAEYCRNLFKKFGKDAYIEPPFRCDYGSNISMGDRSYMNFDTIVLDVCEVTIGEDCLFGPGCRIITATHPLDYRVRKNFGKEYGKPIKIGNDCFFGANCTILPGVTIGDRVVVGAGSVVTKNVESDSI</sequence>
<dbReference type="Proteomes" id="UP000193944">
    <property type="component" value="Unassembled WGS sequence"/>
</dbReference>
<dbReference type="InterPro" id="IPR024688">
    <property type="entry name" value="Mac_dom"/>
</dbReference>
<dbReference type="InterPro" id="IPR011004">
    <property type="entry name" value="Trimer_LpxA-like_sf"/>
</dbReference>